<dbReference type="Pfam" id="PF00582">
    <property type="entry name" value="Usp"/>
    <property type="match status" value="1"/>
</dbReference>
<feature type="domain" description="UspA" evidence="1">
    <location>
        <begin position="6"/>
        <end position="117"/>
    </location>
</feature>
<evidence type="ECO:0000313" key="2">
    <source>
        <dbReference type="EMBL" id="NIK88273.1"/>
    </source>
</evidence>
<dbReference type="EMBL" id="JAASRM010000001">
    <property type="protein sequence ID" value="NIK88273.1"/>
    <property type="molecule type" value="Genomic_DNA"/>
</dbReference>
<organism evidence="2 3">
    <name type="scientific">Rhizomicrobium palustre</name>
    <dbReference type="NCBI Taxonomy" id="189966"/>
    <lineage>
        <taxon>Bacteria</taxon>
        <taxon>Pseudomonadati</taxon>
        <taxon>Pseudomonadota</taxon>
        <taxon>Alphaproteobacteria</taxon>
        <taxon>Micropepsales</taxon>
        <taxon>Micropepsaceae</taxon>
        <taxon>Rhizomicrobium</taxon>
    </lineage>
</organism>
<dbReference type="Proteomes" id="UP000570514">
    <property type="component" value="Unassembled WGS sequence"/>
</dbReference>
<reference evidence="2 3" key="1">
    <citation type="submission" date="2020-03" db="EMBL/GenBank/DDBJ databases">
        <title>Genomic Encyclopedia of Type Strains, Phase IV (KMG-IV): sequencing the most valuable type-strain genomes for metagenomic binning, comparative biology and taxonomic classification.</title>
        <authorList>
            <person name="Goeker M."/>
        </authorList>
    </citation>
    <scope>NUCLEOTIDE SEQUENCE [LARGE SCALE GENOMIC DNA]</scope>
    <source>
        <strain evidence="2 3">DSM 19867</strain>
    </source>
</reference>
<dbReference type="CDD" id="cd00293">
    <property type="entry name" value="USP-like"/>
    <property type="match status" value="1"/>
</dbReference>
<dbReference type="SUPFAM" id="SSF52402">
    <property type="entry name" value="Adenine nucleotide alpha hydrolases-like"/>
    <property type="match status" value="1"/>
</dbReference>
<comment type="caution">
    <text evidence="2">The sequence shown here is derived from an EMBL/GenBank/DDBJ whole genome shotgun (WGS) entry which is preliminary data.</text>
</comment>
<keyword evidence="3" id="KW-1185">Reference proteome</keyword>
<evidence type="ECO:0000259" key="1">
    <source>
        <dbReference type="Pfam" id="PF00582"/>
    </source>
</evidence>
<dbReference type="RefSeq" id="WP_208414297.1">
    <property type="nucleotide sequence ID" value="NZ_BAAADC010000001.1"/>
</dbReference>
<dbReference type="Gene3D" id="3.40.50.12370">
    <property type="match status" value="1"/>
</dbReference>
<evidence type="ECO:0000313" key="3">
    <source>
        <dbReference type="Proteomes" id="UP000570514"/>
    </source>
</evidence>
<sequence length="153" mass="16476">MPASVRKFLVVVDKTAESKVAVRFAARRAQHTGGRVSLLCVAHPVDFQQWGGVEEIMMDEAHQEAEARIYDAAKLINELTGITPELIIAHGEETEVLLDLIAKDRAISILVVASSGAKEGPGPLVKLFATKIQAIPVTIVPGNLTDEQVDELA</sequence>
<protein>
    <submittedName>
        <fullName evidence="2">Nucleotide-binding universal stress UspA family protein</fullName>
    </submittedName>
</protein>
<dbReference type="InterPro" id="IPR006016">
    <property type="entry name" value="UspA"/>
</dbReference>
<accession>A0A846MYA6</accession>
<proteinExistence type="predicted"/>
<gene>
    <name evidence="2" type="ORF">FHS83_001591</name>
</gene>
<dbReference type="AlphaFoldDB" id="A0A846MYA6"/>
<name>A0A846MYA6_9PROT</name>